<evidence type="ECO:0000259" key="12">
    <source>
        <dbReference type="PROSITE" id="PS50109"/>
    </source>
</evidence>
<gene>
    <name evidence="13" type="ORF">FYJ37_03450</name>
</gene>
<dbReference type="EMBL" id="VUMB01000006">
    <property type="protein sequence ID" value="MSS39437.1"/>
    <property type="molecule type" value="Genomic_DNA"/>
</dbReference>
<dbReference type="GO" id="GO:0004721">
    <property type="term" value="F:phosphoprotein phosphatase activity"/>
    <property type="evidence" value="ECO:0007669"/>
    <property type="project" value="TreeGrafter"/>
</dbReference>
<dbReference type="InterPro" id="IPR050351">
    <property type="entry name" value="BphY/WalK/GraS-like"/>
</dbReference>
<dbReference type="InterPro" id="IPR005467">
    <property type="entry name" value="His_kinase_dom"/>
</dbReference>
<keyword evidence="10" id="KW-0902">Two-component regulatory system</keyword>
<evidence type="ECO:0000256" key="5">
    <source>
        <dbReference type="ARBA" id="ARBA00022553"/>
    </source>
</evidence>
<evidence type="ECO:0000256" key="10">
    <source>
        <dbReference type="ARBA" id="ARBA00023012"/>
    </source>
</evidence>
<proteinExistence type="predicted"/>
<organism evidence="13 14">
    <name type="scientific">Clostridium scindens (strain JCM 10418 / VPI 12708)</name>
    <dbReference type="NCBI Taxonomy" id="29347"/>
    <lineage>
        <taxon>Bacteria</taxon>
        <taxon>Bacillati</taxon>
        <taxon>Bacillota</taxon>
        <taxon>Clostridia</taxon>
        <taxon>Lachnospirales</taxon>
        <taxon>Lachnospiraceae</taxon>
    </lineage>
</organism>
<dbReference type="CDD" id="cd00075">
    <property type="entry name" value="HATPase"/>
    <property type="match status" value="1"/>
</dbReference>
<dbReference type="Proteomes" id="UP000462363">
    <property type="component" value="Unassembled WGS sequence"/>
</dbReference>
<name>A0A844F7X1_CLOSV</name>
<dbReference type="CDD" id="cd00082">
    <property type="entry name" value="HisKA"/>
    <property type="match status" value="1"/>
</dbReference>
<dbReference type="InterPro" id="IPR036097">
    <property type="entry name" value="HisK_dim/P_sf"/>
</dbReference>
<keyword evidence="7" id="KW-0812">Transmembrane</keyword>
<dbReference type="SUPFAM" id="SSF47384">
    <property type="entry name" value="Homodimeric domain of signal transducing histidine kinase"/>
    <property type="match status" value="1"/>
</dbReference>
<dbReference type="PANTHER" id="PTHR45453">
    <property type="entry name" value="PHOSPHATE REGULON SENSOR PROTEIN PHOR"/>
    <property type="match status" value="1"/>
</dbReference>
<dbReference type="Gene3D" id="3.30.565.10">
    <property type="entry name" value="Histidine kinase-like ATPase, C-terminal domain"/>
    <property type="match status" value="1"/>
</dbReference>
<dbReference type="Pfam" id="PF02518">
    <property type="entry name" value="HATPase_c"/>
    <property type="match status" value="1"/>
</dbReference>
<evidence type="ECO:0000256" key="1">
    <source>
        <dbReference type="ARBA" id="ARBA00000085"/>
    </source>
</evidence>
<dbReference type="GO" id="GO:0000155">
    <property type="term" value="F:phosphorelay sensor kinase activity"/>
    <property type="evidence" value="ECO:0007669"/>
    <property type="project" value="InterPro"/>
</dbReference>
<keyword evidence="8 13" id="KW-0418">Kinase</keyword>
<dbReference type="SMART" id="SM00388">
    <property type="entry name" value="HisKA"/>
    <property type="match status" value="1"/>
</dbReference>
<dbReference type="Pfam" id="PF00512">
    <property type="entry name" value="HisKA"/>
    <property type="match status" value="1"/>
</dbReference>
<dbReference type="InterPro" id="IPR003661">
    <property type="entry name" value="HisK_dim/P_dom"/>
</dbReference>
<evidence type="ECO:0000256" key="7">
    <source>
        <dbReference type="ARBA" id="ARBA00022692"/>
    </source>
</evidence>
<keyword evidence="6" id="KW-0808">Transferase</keyword>
<evidence type="ECO:0000256" key="2">
    <source>
        <dbReference type="ARBA" id="ARBA00004651"/>
    </source>
</evidence>
<dbReference type="PRINTS" id="PR00344">
    <property type="entry name" value="BCTRLSENSOR"/>
</dbReference>
<dbReference type="Gene3D" id="1.10.287.130">
    <property type="match status" value="1"/>
</dbReference>
<comment type="subcellular location">
    <subcellularLocation>
        <location evidence="2">Cell membrane</location>
        <topology evidence="2">Multi-pass membrane protein</topology>
    </subcellularLocation>
</comment>
<dbReference type="GO" id="GO:0005886">
    <property type="term" value="C:plasma membrane"/>
    <property type="evidence" value="ECO:0007669"/>
    <property type="project" value="UniProtKB-SubCell"/>
</dbReference>
<evidence type="ECO:0000256" key="4">
    <source>
        <dbReference type="ARBA" id="ARBA00022475"/>
    </source>
</evidence>
<dbReference type="InterPro" id="IPR003594">
    <property type="entry name" value="HATPase_dom"/>
</dbReference>
<accession>A0A844F7X1</accession>
<feature type="domain" description="Histidine kinase" evidence="12">
    <location>
        <begin position="69"/>
        <end position="282"/>
    </location>
</feature>
<dbReference type="AlphaFoldDB" id="A0A844F7X1"/>
<sequence>MSILRTGRTLKRLDEMLTEAIEGRFEEGKYDETELSRLESRWKEYLTTSKLSVEAARRERTDIKSILSDISHQTKTPLSNIILYSELLKEQPLTPEGLEIADQLGGQAKKLEFLIQALVKMSRLESDILEVKPKKQPLAPLVERAVRDVSSKAKKKSITIKQKPFGEIQAVYDLKWTREALFNILDNGVKYSPPGSTITISVKTYEMHVCIQVEDEGPGIPEEERTKIFQRFYRREVNQQEEGVGIGLYLAREILRKEDGYIKTGSGHGKGTVFGIYLGIDEFFQNC</sequence>
<dbReference type="PROSITE" id="PS50109">
    <property type="entry name" value="HIS_KIN"/>
    <property type="match status" value="1"/>
</dbReference>
<dbReference type="GO" id="GO:0016036">
    <property type="term" value="P:cellular response to phosphate starvation"/>
    <property type="evidence" value="ECO:0007669"/>
    <property type="project" value="TreeGrafter"/>
</dbReference>
<dbReference type="InterPro" id="IPR004358">
    <property type="entry name" value="Sig_transdc_His_kin-like_C"/>
</dbReference>
<comment type="caution">
    <text evidence="13">The sequence shown here is derived from an EMBL/GenBank/DDBJ whole genome shotgun (WGS) entry which is preliminary data.</text>
</comment>
<dbReference type="InterPro" id="IPR036890">
    <property type="entry name" value="HATPase_C_sf"/>
</dbReference>
<keyword evidence="4" id="KW-1003">Cell membrane</keyword>
<evidence type="ECO:0000256" key="8">
    <source>
        <dbReference type="ARBA" id="ARBA00022777"/>
    </source>
</evidence>
<dbReference type="PANTHER" id="PTHR45453:SF2">
    <property type="entry name" value="HISTIDINE KINASE"/>
    <property type="match status" value="1"/>
</dbReference>
<evidence type="ECO:0000256" key="9">
    <source>
        <dbReference type="ARBA" id="ARBA00022989"/>
    </source>
</evidence>
<comment type="catalytic activity">
    <reaction evidence="1">
        <text>ATP + protein L-histidine = ADP + protein N-phospho-L-histidine.</text>
        <dbReference type="EC" id="2.7.13.3"/>
    </reaction>
</comment>
<evidence type="ECO:0000256" key="6">
    <source>
        <dbReference type="ARBA" id="ARBA00022679"/>
    </source>
</evidence>
<protein>
    <recommendedName>
        <fullName evidence="3">histidine kinase</fullName>
        <ecNumber evidence="3">2.7.13.3</ecNumber>
    </recommendedName>
</protein>
<evidence type="ECO:0000313" key="13">
    <source>
        <dbReference type="EMBL" id="MSS39437.1"/>
    </source>
</evidence>
<dbReference type="SUPFAM" id="SSF55874">
    <property type="entry name" value="ATPase domain of HSP90 chaperone/DNA topoisomerase II/histidine kinase"/>
    <property type="match status" value="1"/>
</dbReference>
<keyword evidence="9" id="KW-1133">Transmembrane helix</keyword>
<dbReference type="EC" id="2.7.13.3" evidence="3"/>
<keyword evidence="5" id="KW-0597">Phosphoprotein</keyword>
<reference evidence="13 14" key="1">
    <citation type="submission" date="2019-08" db="EMBL/GenBank/DDBJ databases">
        <title>In-depth cultivation of the pig gut microbiome towards novel bacterial diversity and tailored functional studies.</title>
        <authorList>
            <person name="Wylensek D."/>
            <person name="Hitch T.C.A."/>
            <person name="Clavel T."/>
        </authorList>
    </citation>
    <scope>NUCLEOTIDE SEQUENCE [LARGE SCALE GENOMIC DNA]</scope>
    <source>
        <strain evidence="13 14">BL-389-WT-3D</strain>
    </source>
</reference>
<evidence type="ECO:0000313" key="14">
    <source>
        <dbReference type="Proteomes" id="UP000462363"/>
    </source>
</evidence>
<dbReference type="SMART" id="SM00387">
    <property type="entry name" value="HATPase_c"/>
    <property type="match status" value="1"/>
</dbReference>
<keyword evidence="11" id="KW-0472">Membrane</keyword>
<evidence type="ECO:0000256" key="11">
    <source>
        <dbReference type="ARBA" id="ARBA00023136"/>
    </source>
</evidence>
<dbReference type="RefSeq" id="WP_154322415.1">
    <property type="nucleotide sequence ID" value="NZ_CAMAAA010000005.1"/>
</dbReference>
<evidence type="ECO:0000256" key="3">
    <source>
        <dbReference type="ARBA" id="ARBA00012438"/>
    </source>
</evidence>